<dbReference type="RefSeq" id="WP_378169758.1">
    <property type="nucleotide sequence ID" value="NZ_JBHRYO010000002.1"/>
</dbReference>
<dbReference type="CDD" id="cd00063">
    <property type="entry name" value="FN3"/>
    <property type="match status" value="8"/>
</dbReference>
<dbReference type="Pfam" id="PF20009">
    <property type="entry name" value="GEVED"/>
    <property type="match status" value="3"/>
</dbReference>
<dbReference type="EMBL" id="JBHRYO010000002">
    <property type="protein sequence ID" value="MFC3755463.1"/>
    <property type="molecule type" value="Genomic_DNA"/>
</dbReference>
<evidence type="ECO:0000256" key="1">
    <source>
        <dbReference type="ARBA" id="ARBA00022729"/>
    </source>
</evidence>
<feature type="domain" description="Fibronectin type-III" evidence="4">
    <location>
        <begin position="1217"/>
        <end position="1306"/>
    </location>
</feature>
<keyword evidence="6" id="KW-1185">Reference proteome</keyword>
<evidence type="ECO:0000256" key="3">
    <source>
        <dbReference type="SAM" id="SignalP"/>
    </source>
</evidence>
<dbReference type="Proteomes" id="UP001595735">
    <property type="component" value="Unassembled WGS sequence"/>
</dbReference>
<evidence type="ECO:0000313" key="5">
    <source>
        <dbReference type="EMBL" id="MFC3755463.1"/>
    </source>
</evidence>
<dbReference type="NCBIfam" id="TIGR04183">
    <property type="entry name" value="Por_Secre_tail"/>
    <property type="match status" value="1"/>
</dbReference>
<evidence type="ECO:0000256" key="2">
    <source>
        <dbReference type="ARBA" id="ARBA00022737"/>
    </source>
</evidence>
<feature type="chain" id="PRO_5045180332" evidence="3">
    <location>
        <begin position="31"/>
        <end position="1727"/>
    </location>
</feature>
<dbReference type="Gene3D" id="2.60.40.10">
    <property type="entry name" value="Immunoglobulins"/>
    <property type="match status" value="8"/>
</dbReference>
<dbReference type="InterPro" id="IPR045474">
    <property type="entry name" value="GEVED"/>
</dbReference>
<dbReference type="InterPro" id="IPR003961">
    <property type="entry name" value="FN3_dom"/>
</dbReference>
<evidence type="ECO:0000259" key="4">
    <source>
        <dbReference type="PROSITE" id="PS50853"/>
    </source>
</evidence>
<reference evidence="6" key="1">
    <citation type="journal article" date="2019" name="Int. J. Syst. Evol. Microbiol.">
        <title>The Global Catalogue of Microorganisms (GCM) 10K type strain sequencing project: providing services to taxonomists for standard genome sequencing and annotation.</title>
        <authorList>
            <consortium name="The Broad Institute Genomics Platform"/>
            <consortium name="The Broad Institute Genome Sequencing Center for Infectious Disease"/>
            <person name="Wu L."/>
            <person name="Ma J."/>
        </authorList>
    </citation>
    <scope>NUCLEOTIDE SEQUENCE [LARGE SCALE GENOMIC DNA]</scope>
    <source>
        <strain evidence="6">CECT 7798</strain>
    </source>
</reference>
<dbReference type="Pfam" id="PF00041">
    <property type="entry name" value="fn3"/>
    <property type="match status" value="4"/>
</dbReference>
<feature type="domain" description="Fibronectin type-III" evidence="4">
    <location>
        <begin position="422"/>
        <end position="514"/>
    </location>
</feature>
<dbReference type="InterPro" id="IPR013783">
    <property type="entry name" value="Ig-like_fold"/>
</dbReference>
<accession>A0ABV7XTB0</accession>
<dbReference type="SUPFAM" id="SSF49265">
    <property type="entry name" value="Fibronectin type III"/>
    <property type="match status" value="6"/>
</dbReference>
<evidence type="ECO:0000313" key="6">
    <source>
        <dbReference type="Proteomes" id="UP001595735"/>
    </source>
</evidence>
<feature type="domain" description="Fibronectin type-III" evidence="4">
    <location>
        <begin position="1307"/>
        <end position="1401"/>
    </location>
</feature>
<protein>
    <submittedName>
        <fullName evidence="5">Fibronectin type III domain-containing protein</fullName>
    </submittedName>
</protein>
<dbReference type="PANTHER" id="PTHR46708">
    <property type="entry name" value="TENASCIN"/>
    <property type="match status" value="1"/>
</dbReference>
<feature type="domain" description="Fibronectin type-III" evidence="4">
    <location>
        <begin position="216"/>
        <end position="312"/>
    </location>
</feature>
<keyword evidence="1 3" id="KW-0732">Signal</keyword>
<organism evidence="5 6">
    <name type="scientific">Chryseobacterium tructae</name>
    <dbReference type="NCBI Taxonomy" id="1037380"/>
    <lineage>
        <taxon>Bacteria</taxon>
        <taxon>Pseudomonadati</taxon>
        <taxon>Bacteroidota</taxon>
        <taxon>Flavobacteriia</taxon>
        <taxon>Flavobacteriales</taxon>
        <taxon>Weeksellaceae</taxon>
        <taxon>Chryseobacterium group</taxon>
        <taxon>Chryseobacterium</taxon>
    </lineage>
</organism>
<feature type="domain" description="Fibronectin type-III" evidence="4">
    <location>
        <begin position="1405"/>
        <end position="1490"/>
    </location>
</feature>
<dbReference type="SMART" id="SM00060">
    <property type="entry name" value="FN3"/>
    <property type="match status" value="8"/>
</dbReference>
<feature type="domain" description="Fibronectin type-III" evidence="4">
    <location>
        <begin position="703"/>
        <end position="791"/>
    </location>
</feature>
<dbReference type="InterPro" id="IPR050991">
    <property type="entry name" value="ECM_Regulatory_Proteins"/>
</dbReference>
<dbReference type="PANTHER" id="PTHR46708:SF2">
    <property type="entry name" value="FIBRONECTIN TYPE-III DOMAIN-CONTAINING PROTEIN"/>
    <property type="match status" value="1"/>
</dbReference>
<dbReference type="InterPro" id="IPR036116">
    <property type="entry name" value="FN3_sf"/>
</dbReference>
<gene>
    <name evidence="5" type="ORF">ACFONJ_05710</name>
</gene>
<feature type="domain" description="Fibronectin type-III" evidence="4">
    <location>
        <begin position="964"/>
        <end position="1057"/>
    </location>
</feature>
<dbReference type="Pfam" id="PF18962">
    <property type="entry name" value="Por_Secre_tail"/>
    <property type="match status" value="1"/>
</dbReference>
<sequence>MSGLLLCKMSRPFKVLIALLCMVVGLSMQAQTITIGTGTLTQKYPLAVDYGFERSAAIYTSAEIAAAGGNAGSILSLGWNSTAASNIARPVKIYIKPVGTTTALTAQNWGALTTGATLLYSGNTGLIPVGWYTIPLQIPFTYNGVDNLMILVETNYGKSGISSGATKLTYSTVTNGHLYLQTDTNPPTTANGTLSNFRPDIQLTFGTPPSCIPMPPGGAITTGTVTATDAVLNWPAYVPAPAAGYDVYYNTTNVPPVATTPPTLTVPPAAGPTTTIGPLLPLTTYYVWVRARCSATDQSVWSTQLVFATPATCPAMPNGGAITTGTITPNTAIINWPSFGYTPAEGFEIYYNTTGAAPNGSTPPSQTVPSGTATSATLSPLIPDTTYYVWVRARCSATDQSTWNIIPKSFVTPPTCLPVPSTAGSLTVGSMTPTSAVVSWPASPSAPSGGYEVYYNTTGTPPLPGTSGTVVPGTSAPLTPLVAGTTYYWWVRAVCTSSDRSSWVAGPPFSPGQIGTGTGNSGYLPIYAYYGYNYSQQIYTAAEVLGAVGNGKFITELKFYVDAAAAAADQNKYNEWVVYMGNTTQNNFTGSASWVPYSSLKKVWEGTLPTMTDGTWVTIPLTTPVLWDGTSNLVIAVDENSPSYTSNVTWGSFTASTDRGLLYYNDSTNPDPASPPTSSLNRYKDIPKIRLKGIELLPCTGAAPSNIAVNNVTSSTAVVTWVPAIGATYVIQYRPASGGPWKTMNITTALASSAQLINLLDGTLYEVQIATVCNGTQGAFSTSTQFSTPALTYCTNVPPVATPPTLPSGYISKVVVTPTNGPIMVSDSNYDGYKDYSTDPTRLVTLVRGTNNNKISITKFFPGSSSSYGIGVWIDLNRNGIFEASERFVNGSSGTTTPVNTAGTGFSIALPPSAATYDGPLLTRMRVIMRNGDVTSPCGAFTGSGEVEDYAVRLIDQPVCTTAAPTNITVSNITDVSATFSWLAATGATYKLQYRKKTAPGNNWVTVNTIPAPGNSYTVPASSPLLEQTEYEVQVATICNGTSGAFSALIPFKTLPLQYCVISGSGENDHISNVTVTSANLGTPPMSNNSTQNYYTSYNTPATLITLDAGSSGNKISVSKAWSGATSNDAVAVWIDFNRNGQFEIGERILGSAGSTVTPVTDLFVVPNVPNVYTDPYTTTMRVILKRSSAIPTACTNAADGEVEDYAVKIRPCSSLAPNAPTFTTITHTTAVVNLSGGANTVTYLVRYRVNGTSTWTEIYASAVLGNIPLTLIGLSPATTYEVEVAAVCGGTTSAATPIKKFTTRCDPTPPTVTVSNITPTSALITWNPVVLSATYRMRWRKVGATAWEPAINLPAAPTNTYVLGNLDSFVTYEVQVANKCDGETNFNDYSNSKVFTTERICEIAPPGLTITQLLPTSAEITWDPYPGATYVLRYRKVGIPSWTEVTTAVNTIILNGLVEMTKYEMQVVNICGGKPGNYTPPYYFTTPTVIYCKMKSENSAAEYISKVTVIPNGKPKMENESKGSTYTDYTGVPKTFIELIQGSTDNEIIIEKKWLGKTYNEGISVWIDFNRNGEFDISEKIFTSLPNTDTPVSGKFNVPADAFVSTTDYKYAVMRVAMERDGIPVNCVNVKNGEVEDYTVRISKQGVPNPINQTDILIYPNPVTTVLYVKNVSKRAKYKIYNAAGQIIVESILLNNEINVSKLINGVYVIDIDDNGNTAQKKFIKK</sequence>
<dbReference type="PROSITE" id="PS50853">
    <property type="entry name" value="FN3"/>
    <property type="match status" value="8"/>
</dbReference>
<proteinExistence type="predicted"/>
<feature type="signal peptide" evidence="3">
    <location>
        <begin position="1"/>
        <end position="30"/>
    </location>
</feature>
<keyword evidence="2" id="KW-0677">Repeat</keyword>
<comment type="caution">
    <text evidence="5">The sequence shown here is derived from an EMBL/GenBank/DDBJ whole genome shotgun (WGS) entry which is preliminary data.</text>
</comment>
<dbReference type="InterPro" id="IPR026444">
    <property type="entry name" value="Secre_tail"/>
</dbReference>
<name>A0ABV7XTB0_9FLAO</name>
<feature type="domain" description="Fibronectin type-III" evidence="4">
    <location>
        <begin position="318"/>
        <end position="415"/>
    </location>
</feature>